<dbReference type="PANTHER" id="PTHR44591:SF3">
    <property type="entry name" value="RESPONSE REGULATORY DOMAIN-CONTAINING PROTEIN"/>
    <property type="match status" value="1"/>
</dbReference>
<organism evidence="4 5">
    <name type="scientific">Achromobacter insolitus</name>
    <dbReference type="NCBI Taxonomy" id="217204"/>
    <lineage>
        <taxon>Bacteria</taxon>
        <taxon>Pseudomonadati</taxon>
        <taxon>Pseudomonadota</taxon>
        <taxon>Betaproteobacteria</taxon>
        <taxon>Burkholderiales</taxon>
        <taxon>Alcaligenaceae</taxon>
        <taxon>Achromobacter</taxon>
    </lineage>
</organism>
<dbReference type="Pfam" id="PF00072">
    <property type="entry name" value="Response_reg"/>
    <property type="match status" value="1"/>
</dbReference>
<protein>
    <submittedName>
        <fullName evidence="4">Chemotaxis protein CheY</fullName>
    </submittedName>
</protein>
<dbReference type="SUPFAM" id="SSF52172">
    <property type="entry name" value="CheY-like"/>
    <property type="match status" value="1"/>
</dbReference>
<dbReference type="InterPro" id="IPR001789">
    <property type="entry name" value="Sig_transdc_resp-reg_receiver"/>
</dbReference>
<evidence type="ECO:0000313" key="5">
    <source>
        <dbReference type="Proteomes" id="UP000494183"/>
    </source>
</evidence>
<gene>
    <name evidence="4" type="primary">cheY_3</name>
    <name evidence="4" type="ORF">LMG6000_03444</name>
</gene>
<dbReference type="PANTHER" id="PTHR44591">
    <property type="entry name" value="STRESS RESPONSE REGULATOR PROTEIN 1"/>
    <property type="match status" value="1"/>
</dbReference>
<proteinExistence type="predicted"/>
<name>A0A6S7F3U5_9BURK</name>
<dbReference type="EMBL" id="CADILH010000005">
    <property type="protein sequence ID" value="CAB3933847.1"/>
    <property type="molecule type" value="Genomic_DNA"/>
</dbReference>
<keyword evidence="5" id="KW-1185">Reference proteome</keyword>
<dbReference type="PROSITE" id="PS50110">
    <property type="entry name" value="RESPONSE_REGULATORY"/>
    <property type="match status" value="1"/>
</dbReference>
<dbReference type="RefSeq" id="WP_164793871.1">
    <property type="nucleotide sequence ID" value="NZ_CADILH010000005.1"/>
</dbReference>
<dbReference type="Proteomes" id="UP000494183">
    <property type="component" value="Unassembled WGS sequence"/>
</dbReference>
<dbReference type="SMART" id="SM00448">
    <property type="entry name" value="REC"/>
    <property type="match status" value="1"/>
</dbReference>
<evidence type="ECO:0000256" key="1">
    <source>
        <dbReference type="ARBA" id="ARBA00022553"/>
    </source>
</evidence>
<dbReference type="InterPro" id="IPR011006">
    <property type="entry name" value="CheY-like_superfamily"/>
</dbReference>
<dbReference type="AlphaFoldDB" id="A0A6S7F3U5"/>
<keyword evidence="1 2" id="KW-0597">Phosphoprotein</keyword>
<dbReference type="GO" id="GO:0000160">
    <property type="term" value="P:phosphorelay signal transduction system"/>
    <property type="evidence" value="ECO:0007669"/>
    <property type="project" value="InterPro"/>
</dbReference>
<feature type="modified residue" description="4-aspartylphosphate" evidence="2">
    <location>
        <position position="63"/>
    </location>
</feature>
<dbReference type="InterPro" id="IPR050595">
    <property type="entry name" value="Bact_response_regulator"/>
</dbReference>
<dbReference type="Gene3D" id="3.40.50.2300">
    <property type="match status" value="1"/>
</dbReference>
<sequence>MTDAKNVCGAQKVVLVVEDNETARWILAEILTVEGYAVCEASNADEAMQWLTGQAGIHAVISDIEMPGSMNGLELAARIHTELPQIAVLLTSGRHHPPAATLPPATKFVPKPWVPGEIIRELEALLSC</sequence>
<evidence type="ECO:0000259" key="3">
    <source>
        <dbReference type="PROSITE" id="PS50110"/>
    </source>
</evidence>
<evidence type="ECO:0000313" key="4">
    <source>
        <dbReference type="EMBL" id="CAB3933847.1"/>
    </source>
</evidence>
<feature type="domain" description="Response regulatory" evidence="3">
    <location>
        <begin position="13"/>
        <end position="126"/>
    </location>
</feature>
<evidence type="ECO:0000256" key="2">
    <source>
        <dbReference type="PROSITE-ProRule" id="PRU00169"/>
    </source>
</evidence>
<reference evidence="4 5" key="1">
    <citation type="submission" date="2020-04" db="EMBL/GenBank/DDBJ databases">
        <authorList>
            <person name="De Canck E."/>
        </authorList>
    </citation>
    <scope>NUCLEOTIDE SEQUENCE [LARGE SCALE GENOMIC DNA]</scope>
    <source>
        <strain evidence="4 5">LMG 6000</strain>
    </source>
</reference>
<accession>A0A6S7F3U5</accession>